<dbReference type="KEGG" id="arj:DOM24_14465"/>
<dbReference type="RefSeq" id="WP_005017546.1">
    <property type="nucleotide sequence ID" value="NZ_BKHE01000006.1"/>
</dbReference>
<evidence type="ECO:0000256" key="6">
    <source>
        <dbReference type="ARBA" id="ARBA00023136"/>
    </source>
</evidence>
<sequence>MWSLIVAIIVGFIAGLIARAIHPGNDKAGFIVTTLLGIAGALVATYGGRMLGLYDENSAAGFIASVVGALIILFIYNMITKRSRVNHHP</sequence>
<keyword evidence="4 7" id="KW-0812">Transmembrane</keyword>
<dbReference type="AlphaFoldDB" id="A0A2T1J0P4"/>
<evidence type="ECO:0000256" key="3">
    <source>
        <dbReference type="ARBA" id="ARBA00022475"/>
    </source>
</evidence>
<dbReference type="Proteomes" id="UP000314285">
    <property type="component" value="Unassembled WGS sequence"/>
</dbReference>
<dbReference type="InterPro" id="IPR007341">
    <property type="entry name" value="Transgly_assoc"/>
</dbReference>
<feature type="transmembrane region" description="Helical" evidence="7">
    <location>
        <begin position="30"/>
        <end position="47"/>
    </location>
</feature>
<dbReference type="EMBL" id="VFBM01000018">
    <property type="protein sequence ID" value="TNX86052.1"/>
    <property type="molecule type" value="Genomic_DNA"/>
</dbReference>
<evidence type="ECO:0000313" key="8">
    <source>
        <dbReference type="EMBL" id="HCM30637.1"/>
    </source>
</evidence>
<feature type="transmembrane region" description="Helical" evidence="7">
    <location>
        <begin position="59"/>
        <end position="79"/>
    </location>
</feature>
<proteinExistence type="inferred from homology"/>
<evidence type="ECO:0000256" key="2">
    <source>
        <dbReference type="ARBA" id="ARBA00011006"/>
    </source>
</evidence>
<dbReference type="Proteomes" id="UP000262257">
    <property type="component" value="Unassembled WGS sequence"/>
</dbReference>
<dbReference type="GeneID" id="56307307"/>
<comment type="caution">
    <text evidence="8">The sequence shown here is derived from an EMBL/GenBank/DDBJ whole genome shotgun (WGS) entry which is preliminary data.</text>
</comment>
<dbReference type="PANTHER" id="PTHR33884:SF7">
    <property type="entry name" value="BSL8023 PROTEIN"/>
    <property type="match status" value="1"/>
</dbReference>
<organism evidence="8 10">
    <name type="scientific">Acinetobacter radioresistens</name>
    <dbReference type="NCBI Taxonomy" id="40216"/>
    <lineage>
        <taxon>Bacteria</taxon>
        <taxon>Pseudomonadati</taxon>
        <taxon>Pseudomonadota</taxon>
        <taxon>Gammaproteobacteria</taxon>
        <taxon>Moraxellales</taxon>
        <taxon>Moraxellaceae</taxon>
        <taxon>Acinetobacter</taxon>
    </lineage>
</organism>
<comment type="subcellular location">
    <subcellularLocation>
        <location evidence="1">Cell membrane</location>
        <topology evidence="1">Multi-pass membrane protein</topology>
    </subcellularLocation>
</comment>
<evidence type="ECO:0000313" key="9">
    <source>
        <dbReference type="EMBL" id="TNX86052.1"/>
    </source>
</evidence>
<evidence type="ECO:0000256" key="1">
    <source>
        <dbReference type="ARBA" id="ARBA00004651"/>
    </source>
</evidence>
<dbReference type="STRING" id="40216.GCA_001917365_02938"/>
<protein>
    <submittedName>
        <fullName evidence="8">GlsB/YeaQ/YmgE family stress response membrane protein</fullName>
    </submittedName>
</protein>
<dbReference type="EMBL" id="DPXL01000033">
    <property type="protein sequence ID" value="HCM30637.1"/>
    <property type="molecule type" value="Genomic_DNA"/>
</dbReference>
<evidence type="ECO:0000256" key="7">
    <source>
        <dbReference type="SAM" id="Phobius"/>
    </source>
</evidence>
<name>A0A2T1J0P4_ACIRA</name>
<keyword evidence="3" id="KW-1003">Cell membrane</keyword>
<dbReference type="Pfam" id="PF04226">
    <property type="entry name" value="Transgly_assoc"/>
    <property type="match status" value="1"/>
</dbReference>
<dbReference type="PANTHER" id="PTHR33884">
    <property type="entry name" value="UPF0410 PROTEIN YMGE"/>
    <property type="match status" value="1"/>
</dbReference>
<evidence type="ECO:0000313" key="10">
    <source>
        <dbReference type="Proteomes" id="UP000262257"/>
    </source>
</evidence>
<comment type="similarity">
    <text evidence="2">Belongs to the UPF0410 family.</text>
</comment>
<gene>
    <name evidence="8" type="ORF">DIC32_02385</name>
    <name evidence="9" type="ORF">FHY67_14140</name>
</gene>
<accession>A0A2T1J0P4</accession>
<keyword evidence="6 7" id="KW-0472">Membrane</keyword>
<reference evidence="9 11" key="2">
    <citation type="submission" date="2019-06" db="EMBL/GenBank/DDBJ databases">
        <title>Genome of Acinetobacter radioresistens APH1, a phenol degrading strain.</title>
        <authorList>
            <person name="Liu Y."/>
        </authorList>
    </citation>
    <scope>NUCLEOTIDE SEQUENCE [LARGE SCALE GENOMIC DNA]</scope>
    <source>
        <strain evidence="9 11">APH1</strain>
    </source>
</reference>
<dbReference type="GO" id="GO:0005886">
    <property type="term" value="C:plasma membrane"/>
    <property type="evidence" value="ECO:0007669"/>
    <property type="project" value="UniProtKB-SubCell"/>
</dbReference>
<evidence type="ECO:0000256" key="4">
    <source>
        <dbReference type="ARBA" id="ARBA00022692"/>
    </source>
</evidence>
<keyword evidence="5 7" id="KW-1133">Transmembrane helix</keyword>
<evidence type="ECO:0000313" key="11">
    <source>
        <dbReference type="Proteomes" id="UP000314285"/>
    </source>
</evidence>
<evidence type="ECO:0000256" key="5">
    <source>
        <dbReference type="ARBA" id="ARBA00022989"/>
    </source>
</evidence>
<reference evidence="8 10" key="1">
    <citation type="journal article" date="2018" name="Nat. Biotechnol.">
        <title>A standardized bacterial taxonomy based on genome phylogeny substantially revises the tree of life.</title>
        <authorList>
            <person name="Parks D.H."/>
            <person name="Chuvochina M."/>
            <person name="Waite D.W."/>
            <person name="Rinke C."/>
            <person name="Skarshewski A."/>
            <person name="Chaumeil P.A."/>
            <person name="Hugenholtz P."/>
        </authorList>
    </citation>
    <scope>NUCLEOTIDE SEQUENCE [LARGE SCALE GENOMIC DNA]</scope>
    <source>
        <strain evidence="8">UBA10045</strain>
    </source>
</reference>